<feature type="transmembrane region" description="Helical" evidence="1">
    <location>
        <begin position="134"/>
        <end position="153"/>
    </location>
</feature>
<evidence type="ECO:0000256" key="1">
    <source>
        <dbReference type="SAM" id="Phobius"/>
    </source>
</evidence>
<dbReference type="PANTHER" id="PTHR38457:SF1">
    <property type="entry name" value="REGULATOR ABRB-RELATED"/>
    <property type="match status" value="1"/>
</dbReference>
<dbReference type="GO" id="GO:0016020">
    <property type="term" value="C:membrane"/>
    <property type="evidence" value="ECO:0007669"/>
    <property type="project" value="InterPro"/>
</dbReference>
<reference evidence="2 3" key="1">
    <citation type="submission" date="2020-02" db="EMBL/GenBank/DDBJ databases">
        <title>Genome sequence of the type strain CCBAU10050 of Rhizobium daejeonense.</title>
        <authorList>
            <person name="Gao J."/>
            <person name="Sun J."/>
        </authorList>
    </citation>
    <scope>NUCLEOTIDE SEQUENCE [LARGE SCALE GENOMIC DNA]</scope>
    <source>
        <strain evidence="2 3">CCBAU10050</strain>
    </source>
</reference>
<dbReference type="NCBIfam" id="TIGR03082">
    <property type="entry name" value="Gneg_AbrB_dup"/>
    <property type="match status" value="2"/>
</dbReference>
<dbReference type="PANTHER" id="PTHR38457">
    <property type="entry name" value="REGULATOR ABRB-RELATED"/>
    <property type="match status" value="1"/>
</dbReference>
<dbReference type="Proteomes" id="UP000477849">
    <property type="component" value="Unassembled WGS sequence"/>
</dbReference>
<dbReference type="PIRSF" id="PIRSF038991">
    <property type="entry name" value="Protein_AbrB"/>
    <property type="match status" value="1"/>
</dbReference>
<dbReference type="RefSeq" id="WP_163904440.1">
    <property type="nucleotide sequence ID" value="NZ_CP048427.1"/>
</dbReference>
<keyword evidence="3" id="KW-1185">Reference proteome</keyword>
<comment type="caution">
    <text evidence="2">The sequence shown here is derived from an EMBL/GenBank/DDBJ whole genome shotgun (WGS) entry which is preliminary data.</text>
</comment>
<feature type="transmembrane region" description="Helical" evidence="1">
    <location>
        <begin position="165"/>
        <end position="184"/>
    </location>
</feature>
<dbReference type="AlphaFoldDB" id="A0A6M1RWU6"/>
<protein>
    <submittedName>
        <fullName evidence="2">AbrB family transcriptional regulator</fullName>
    </submittedName>
</protein>
<gene>
    <name evidence="2" type="ORF">G6N76_06170</name>
</gene>
<feature type="transmembrane region" description="Helical" evidence="1">
    <location>
        <begin position="285"/>
        <end position="305"/>
    </location>
</feature>
<evidence type="ECO:0000313" key="2">
    <source>
        <dbReference type="EMBL" id="NGO63253.1"/>
    </source>
</evidence>
<proteinExistence type="predicted"/>
<feature type="transmembrane region" description="Helical" evidence="1">
    <location>
        <begin position="204"/>
        <end position="221"/>
    </location>
</feature>
<dbReference type="InterPro" id="IPR017516">
    <property type="entry name" value="AbrB_dup"/>
</dbReference>
<keyword evidence="1" id="KW-0812">Transmembrane</keyword>
<accession>A0A6M1RWU6</accession>
<feature type="transmembrane region" description="Helical" evidence="1">
    <location>
        <begin position="102"/>
        <end position="122"/>
    </location>
</feature>
<feature type="transmembrane region" description="Helical" evidence="1">
    <location>
        <begin position="72"/>
        <end position="90"/>
    </location>
</feature>
<evidence type="ECO:0000313" key="3">
    <source>
        <dbReference type="Proteomes" id="UP000477849"/>
    </source>
</evidence>
<dbReference type="Pfam" id="PF05145">
    <property type="entry name" value="AbrB"/>
    <property type="match status" value="1"/>
</dbReference>
<dbReference type="EMBL" id="JAAKZH010000002">
    <property type="protein sequence ID" value="NGO63253.1"/>
    <property type="molecule type" value="Genomic_DNA"/>
</dbReference>
<name>A0A6M1RWU6_9HYPH</name>
<dbReference type="GO" id="GO:0010468">
    <property type="term" value="P:regulation of gene expression"/>
    <property type="evidence" value="ECO:0007669"/>
    <property type="project" value="InterPro"/>
</dbReference>
<keyword evidence="1" id="KW-0472">Membrane</keyword>
<dbReference type="InterPro" id="IPR007820">
    <property type="entry name" value="AbrB_fam"/>
</dbReference>
<organism evidence="2 3">
    <name type="scientific">Rhizobium daejeonense</name>
    <dbReference type="NCBI Taxonomy" id="240521"/>
    <lineage>
        <taxon>Bacteria</taxon>
        <taxon>Pseudomonadati</taxon>
        <taxon>Pseudomonadota</taxon>
        <taxon>Alphaproteobacteria</taxon>
        <taxon>Hyphomicrobiales</taxon>
        <taxon>Rhizobiaceae</taxon>
        <taxon>Rhizobium/Agrobacterium group</taxon>
        <taxon>Rhizobium</taxon>
    </lineage>
</organism>
<keyword evidence="1" id="KW-1133">Transmembrane helix</keyword>
<feature type="transmembrane region" description="Helical" evidence="1">
    <location>
        <begin position="344"/>
        <end position="364"/>
    </location>
</feature>
<feature type="transmembrane region" description="Helical" evidence="1">
    <location>
        <begin position="27"/>
        <end position="52"/>
    </location>
</feature>
<sequence>MAPASQGLDEQQPEPGRLTALPQPVRWLILTLLSLVLAGLLTMVHIPAALLLGPMVAAILMATNGARLSTPLLPYLAAHSLIGCIIARSIDADIVTTFAADWPIFLSIVLAVIASSTLIGYIMARNAVLPGTTAVWGTSAGAASAMLVLAEAYGADARLVAFMQYLRVVCVASAASIIAALVFHASGGAAPEIVWFPPVDWLELSKTLVVAFTACAVGAYFRIPAGTMFLPMLATALLHGLGLITINLPPWLLAFAYALLGWKIGLGFTRRILRHAAYALPQIMLSIVVLITFCGGLAMLLWRFLGIDPLTAYLATSPGGLDSVAIIAASTPVDLPFVMALQTARFLLVLLLGGPISKAVARLIDR</sequence>